<dbReference type="FunFam" id="3.30.420.10:FF:000076">
    <property type="entry name" value="RBR-type E3 ubiquitin transferase"/>
    <property type="match status" value="1"/>
</dbReference>
<feature type="domain" description="RING-type" evidence="14">
    <location>
        <begin position="207"/>
        <end position="255"/>
    </location>
</feature>
<feature type="domain" description="RING-type" evidence="15">
    <location>
        <begin position="203"/>
        <end position="422"/>
    </location>
</feature>
<dbReference type="InterPro" id="IPR017907">
    <property type="entry name" value="Znf_RING_CS"/>
</dbReference>
<dbReference type="OMA" id="LNCVECP"/>
<sequence>MGSHHDDVEEEFRSCCEDEEWQDTEECLAELLSSDEEVEEDADDDDDDDGASSGESEDEDGVSLRVFFKGVSVSEGGGGLGAKASGIGVVMETSGGDSVFKVQKKLDFFVDVLVAEHLALLDGLIEAQRNGVQRIVALTDNEEVYHQIAEAVPHEDQLLVALGYRILELSNDFEAFVLKLVCRSELVRPLKLAREAVGILDASINQCLVCCCEEKQQSQIIKLKCSHSFCLNCMIVHVEGKLQALQVPIKCPQVRCKYHISKNAFKSFLPISCYQSLERATMEAKVLNLDRVYCPFPDCSVLFSPGQHSASRASSSNQYEINCVECQECCRLLCSSCGVPWHSSMSCEEYQSLSVEERDAGDANLLRLAQNNNWRRCQQCRRMVELTQGCFRVTCWCGHEFCYSCSAGYHSGTQTCQCTFWGDEQESSEPSTPSNHEADQWRWEPFDPLPSITDNYSEQERAQLALIQRFLAGGFGINDDHHHNQIQSPPRCSDSYLDAIKDLNQLPWLERFVSVISDSYHEDYIQ</sequence>
<evidence type="ECO:0000256" key="11">
    <source>
        <dbReference type="ARBA" id="ARBA00022833"/>
    </source>
</evidence>
<reference evidence="17" key="1">
    <citation type="journal article" date="2017" name="Nat. Commun.">
        <title>The asparagus genome sheds light on the origin and evolution of a young Y chromosome.</title>
        <authorList>
            <person name="Harkess A."/>
            <person name="Zhou J."/>
            <person name="Xu C."/>
            <person name="Bowers J.E."/>
            <person name="Van der Hulst R."/>
            <person name="Ayyampalayam S."/>
            <person name="Mercati F."/>
            <person name="Riccardi P."/>
            <person name="McKain M.R."/>
            <person name="Kakrana A."/>
            <person name="Tang H."/>
            <person name="Ray J."/>
            <person name="Groenendijk J."/>
            <person name="Arikit S."/>
            <person name="Mathioni S.M."/>
            <person name="Nakano M."/>
            <person name="Shan H."/>
            <person name="Telgmann-Rauber A."/>
            <person name="Kanno A."/>
            <person name="Yue Z."/>
            <person name="Chen H."/>
            <person name="Li W."/>
            <person name="Chen Y."/>
            <person name="Xu X."/>
            <person name="Zhang Y."/>
            <person name="Luo S."/>
            <person name="Chen H."/>
            <person name="Gao J."/>
            <person name="Mao Z."/>
            <person name="Pires J.C."/>
            <person name="Luo M."/>
            <person name="Kudrna D."/>
            <person name="Wing R.A."/>
            <person name="Meyers B.C."/>
            <person name="Yi K."/>
            <person name="Kong H."/>
            <person name="Lavrijsen P."/>
            <person name="Sunseri F."/>
            <person name="Falavigna A."/>
            <person name="Ye Y."/>
            <person name="Leebens-Mack J.H."/>
            <person name="Chen G."/>
        </authorList>
    </citation>
    <scope>NUCLEOTIDE SEQUENCE [LARGE SCALE GENOMIC DNA]</scope>
    <source>
        <strain evidence="17">cv. DH0086</strain>
    </source>
</reference>
<keyword evidence="8" id="KW-0677">Repeat</keyword>
<dbReference type="FunFam" id="1.20.120.1750:FF:000019">
    <property type="entry name" value="RBR-type E3 ubiquitin transferase"/>
    <property type="match status" value="1"/>
</dbReference>
<evidence type="ECO:0000256" key="1">
    <source>
        <dbReference type="ARBA" id="ARBA00001798"/>
    </source>
</evidence>
<dbReference type="GO" id="GO:0016567">
    <property type="term" value="P:protein ubiquitination"/>
    <property type="evidence" value="ECO:0007669"/>
    <property type="project" value="InterPro"/>
</dbReference>
<evidence type="ECO:0000256" key="6">
    <source>
        <dbReference type="ARBA" id="ARBA00022679"/>
    </source>
</evidence>
<organism evidence="16 17">
    <name type="scientific">Asparagus officinalis</name>
    <name type="common">Garden asparagus</name>
    <dbReference type="NCBI Taxonomy" id="4686"/>
    <lineage>
        <taxon>Eukaryota</taxon>
        <taxon>Viridiplantae</taxon>
        <taxon>Streptophyta</taxon>
        <taxon>Embryophyta</taxon>
        <taxon>Tracheophyta</taxon>
        <taxon>Spermatophyta</taxon>
        <taxon>Magnoliopsida</taxon>
        <taxon>Liliopsida</taxon>
        <taxon>Asparagales</taxon>
        <taxon>Asparagaceae</taxon>
        <taxon>Asparagoideae</taxon>
        <taxon>Asparagus</taxon>
    </lineage>
</organism>
<dbReference type="EMBL" id="CM007386">
    <property type="protein sequence ID" value="ONK65791.1"/>
    <property type="molecule type" value="Genomic_DNA"/>
</dbReference>
<dbReference type="InterPro" id="IPR002156">
    <property type="entry name" value="RNaseH_domain"/>
</dbReference>
<dbReference type="GO" id="GO:0004523">
    <property type="term" value="F:RNA-DNA hybrid ribonuclease activity"/>
    <property type="evidence" value="ECO:0007669"/>
    <property type="project" value="InterPro"/>
</dbReference>
<dbReference type="SUPFAM" id="SSF57850">
    <property type="entry name" value="RING/U-box"/>
    <property type="match status" value="2"/>
</dbReference>
<gene>
    <name evidence="16" type="ORF">A4U43_C06F1010</name>
</gene>
<dbReference type="PANTHER" id="PTHR11685">
    <property type="entry name" value="RBR FAMILY RING FINGER AND IBR DOMAIN-CONTAINING"/>
    <property type="match status" value="1"/>
</dbReference>
<evidence type="ECO:0000256" key="7">
    <source>
        <dbReference type="ARBA" id="ARBA00022723"/>
    </source>
</evidence>
<dbReference type="Pfam" id="PF01485">
    <property type="entry name" value="IBR"/>
    <property type="match status" value="2"/>
</dbReference>
<dbReference type="Pfam" id="PF13456">
    <property type="entry name" value="RVT_3"/>
    <property type="match status" value="1"/>
</dbReference>
<dbReference type="PROSITE" id="PS00518">
    <property type="entry name" value="ZF_RING_1"/>
    <property type="match status" value="1"/>
</dbReference>
<comment type="function">
    <text evidence="3">Might act as an E3 ubiquitin-protein ligase, or as part of E3 complex, which accepts ubiquitin from specific E2 ubiquitin-conjugating enzymes and then transfers it to substrates.</text>
</comment>
<dbReference type="PROSITE" id="PS50089">
    <property type="entry name" value="ZF_RING_2"/>
    <property type="match status" value="1"/>
</dbReference>
<evidence type="ECO:0000313" key="16">
    <source>
        <dbReference type="EMBL" id="ONK65791.1"/>
    </source>
</evidence>
<dbReference type="InterPro" id="IPR002867">
    <property type="entry name" value="IBR_dom"/>
</dbReference>
<keyword evidence="11" id="KW-0862">Zinc</keyword>
<evidence type="ECO:0000256" key="12">
    <source>
        <dbReference type="PROSITE-ProRule" id="PRU00175"/>
    </source>
</evidence>
<name>A0A5P1EML2_ASPOF</name>
<feature type="region of interest" description="Disordered" evidence="13">
    <location>
        <begin position="1"/>
        <end position="60"/>
    </location>
</feature>
<dbReference type="InterPro" id="IPR031127">
    <property type="entry name" value="E3_UB_ligase_RBR"/>
</dbReference>
<dbReference type="CDD" id="cd22584">
    <property type="entry name" value="Rcat_RBR_unk"/>
    <property type="match status" value="1"/>
</dbReference>
<feature type="compositionally biased region" description="Acidic residues" evidence="13">
    <location>
        <begin position="17"/>
        <end position="60"/>
    </location>
</feature>
<evidence type="ECO:0000256" key="3">
    <source>
        <dbReference type="ARBA" id="ARBA00003976"/>
    </source>
</evidence>
<evidence type="ECO:0000256" key="5">
    <source>
        <dbReference type="ARBA" id="ARBA00012251"/>
    </source>
</evidence>
<keyword evidence="6" id="KW-0808">Transferase</keyword>
<accession>A0A5P1EML2</accession>
<dbReference type="Gramene" id="ONK65791">
    <property type="protein sequence ID" value="ONK65791"/>
    <property type="gene ID" value="A4U43_C06F1010"/>
</dbReference>
<dbReference type="PROSITE" id="PS51873">
    <property type="entry name" value="TRIAD"/>
    <property type="match status" value="1"/>
</dbReference>
<dbReference type="GO" id="GO:0003676">
    <property type="term" value="F:nucleic acid binding"/>
    <property type="evidence" value="ECO:0007669"/>
    <property type="project" value="InterPro"/>
</dbReference>
<proteinExistence type="inferred from homology"/>
<evidence type="ECO:0000256" key="8">
    <source>
        <dbReference type="ARBA" id="ARBA00022737"/>
    </source>
</evidence>
<dbReference type="InterPro" id="IPR001841">
    <property type="entry name" value="Znf_RING"/>
</dbReference>
<dbReference type="Gene3D" id="3.30.420.10">
    <property type="entry name" value="Ribonuclease H-like superfamily/Ribonuclease H"/>
    <property type="match status" value="1"/>
</dbReference>
<dbReference type="Gene3D" id="3.30.40.10">
    <property type="entry name" value="Zinc/RING finger domain, C3HC4 (zinc finger)"/>
    <property type="match status" value="1"/>
</dbReference>
<dbReference type="GO" id="GO:0061630">
    <property type="term" value="F:ubiquitin protein ligase activity"/>
    <property type="evidence" value="ECO:0007669"/>
    <property type="project" value="UniProtKB-EC"/>
</dbReference>
<evidence type="ECO:0000256" key="4">
    <source>
        <dbReference type="ARBA" id="ARBA00005884"/>
    </source>
</evidence>
<dbReference type="EC" id="2.3.2.31" evidence="5"/>
<dbReference type="InterPro" id="IPR044066">
    <property type="entry name" value="TRIAD_supradom"/>
</dbReference>
<dbReference type="SMART" id="SM00647">
    <property type="entry name" value="IBR"/>
    <property type="match status" value="2"/>
</dbReference>
<dbReference type="OrthoDB" id="10009520at2759"/>
<dbReference type="InterPro" id="IPR013083">
    <property type="entry name" value="Znf_RING/FYVE/PHD"/>
</dbReference>
<evidence type="ECO:0000313" key="17">
    <source>
        <dbReference type="Proteomes" id="UP000243459"/>
    </source>
</evidence>
<evidence type="ECO:0000259" key="15">
    <source>
        <dbReference type="PROSITE" id="PS51873"/>
    </source>
</evidence>
<dbReference type="Gene3D" id="1.20.120.1750">
    <property type="match status" value="1"/>
</dbReference>
<comment type="catalytic activity">
    <reaction evidence="1">
        <text>[E2 ubiquitin-conjugating enzyme]-S-ubiquitinyl-L-cysteine + [acceptor protein]-L-lysine = [E2 ubiquitin-conjugating enzyme]-L-cysteine + [acceptor protein]-N(6)-ubiquitinyl-L-lysine.</text>
        <dbReference type="EC" id="2.3.2.31"/>
    </reaction>
</comment>
<evidence type="ECO:0000256" key="10">
    <source>
        <dbReference type="ARBA" id="ARBA00022786"/>
    </source>
</evidence>
<evidence type="ECO:0000259" key="14">
    <source>
        <dbReference type="PROSITE" id="PS50089"/>
    </source>
</evidence>
<dbReference type="Proteomes" id="UP000243459">
    <property type="component" value="Chromosome 6"/>
</dbReference>
<dbReference type="CDD" id="cd22582">
    <property type="entry name" value="BRcat_RBR_unk"/>
    <property type="match status" value="1"/>
</dbReference>
<keyword evidence="9 12" id="KW-0863">Zinc-finger</keyword>
<comment type="similarity">
    <text evidence="4">Belongs to the RBR family. Ariadne subfamily.</text>
</comment>
<keyword evidence="10" id="KW-0833">Ubl conjugation pathway</keyword>
<keyword evidence="17" id="KW-1185">Reference proteome</keyword>
<dbReference type="InterPro" id="IPR036397">
    <property type="entry name" value="RNaseH_sf"/>
</dbReference>
<evidence type="ECO:0000256" key="13">
    <source>
        <dbReference type="SAM" id="MobiDB-lite"/>
    </source>
</evidence>
<evidence type="ECO:0000256" key="2">
    <source>
        <dbReference type="ARBA" id="ARBA00001947"/>
    </source>
</evidence>
<dbReference type="GO" id="GO:0008270">
    <property type="term" value="F:zinc ion binding"/>
    <property type="evidence" value="ECO:0007669"/>
    <property type="project" value="UniProtKB-KW"/>
</dbReference>
<dbReference type="AlphaFoldDB" id="A0A5P1EML2"/>
<comment type="cofactor">
    <cofactor evidence="2">
        <name>Zn(2+)</name>
        <dbReference type="ChEBI" id="CHEBI:29105"/>
    </cofactor>
</comment>
<feature type="compositionally biased region" description="Basic and acidic residues" evidence="13">
    <location>
        <begin position="1"/>
        <end position="16"/>
    </location>
</feature>
<keyword evidence="7" id="KW-0479">Metal-binding</keyword>
<evidence type="ECO:0000256" key="9">
    <source>
        <dbReference type="ARBA" id="ARBA00022771"/>
    </source>
</evidence>
<protein>
    <recommendedName>
        <fullName evidence="5">RBR-type E3 ubiquitin transferase</fullName>
        <ecNumber evidence="5">2.3.2.31</ecNumber>
    </recommendedName>
</protein>